<evidence type="ECO:0000313" key="2">
    <source>
        <dbReference type="Proteomes" id="UP001529510"/>
    </source>
</evidence>
<keyword evidence="2" id="KW-1185">Reference proteome</keyword>
<feature type="non-terminal residue" evidence="1">
    <location>
        <position position="196"/>
    </location>
</feature>
<dbReference type="Proteomes" id="UP001529510">
    <property type="component" value="Unassembled WGS sequence"/>
</dbReference>
<dbReference type="EMBL" id="JAMKFB020000013">
    <property type="protein sequence ID" value="KAL0177371.1"/>
    <property type="molecule type" value="Genomic_DNA"/>
</dbReference>
<name>A0ABD0PUB1_CIRMR</name>
<reference evidence="1 2" key="1">
    <citation type="submission" date="2024-05" db="EMBL/GenBank/DDBJ databases">
        <title>Genome sequencing and assembly of Indian major carp, Cirrhinus mrigala (Hamilton, 1822).</title>
        <authorList>
            <person name="Mohindra V."/>
            <person name="Chowdhury L.M."/>
            <person name="Lal K."/>
            <person name="Jena J.K."/>
        </authorList>
    </citation>
    <scope>NUCLEOTIDE SEQUENCE [LARGE SCALE GENOMIC DNA]</scope>
    <source>
        <strain evidence="1">CM1030</strain>
        <tissue evidence="1">Blood</tissue>
    </source>
</reference>
<proteinExistence type="predicted"/>
<protein>
    <submittedName>
        <fullName evidence="1">Uncharacterized protein</fullName>
    </submittedName>
</protein>
<organism evidence="1 2">
    <name type="scientific">Cirrhinus mrigala</name>
    <name type="common">Mrigala</name>
    <dbReference type="NCBI Taxonomy" id="683832"/>
    <lineage>
        <taxon>Eukaryota</taxon>
        <taxon>Metazoa</taxon>
        <taxon>Chordata</taxon>
        <taxon>Craniata</taxon>
        <taxon>Vertebrata</taxon>
        <taxon>Euteleostomi</taxon>
        <taxon>Actinopterygii</taxon>
        <taxon>Neopterygii</taxon>
        <taxon>Teleostei</taxon>
        <taxon>Ostariophysi</taxon>
        <taxon>Cypriniformes</taxon>
        <taxon>Cyprinidae</taxon>
        <taxon>Labeoninae</taxon>
        <taxon>Labeonini</taxon>
        <taxon>Cirrhinus</taxon>
    </lineage>
</organism>
<sequence>DALFHPEYLLLLLEQGTKSLEDHTRLLLVLAQTTSYLDDALSSKNGPQKDFAAFMEYTLARNRSPFTICPVDDLARSTPDPEPSPPSPCCAELKPEPTVDGEPELTADLGLLEAEGVFNMDMYADLPPLLPPSSEPAVTAIPELSPEKAPMPALPLLPPPLLSSGSPSTHLLSSICAVGSLRVCQSPSALKLEDPL</sequence>
<dbReference type="AlphaFoldDB" id="A0ABD0PUB1"/>
<evidence type="ECO:0000313" key="1">
    <source>
        <dbReference type="EMBL" id="KAL0177371.1"/>
    </source>
</evidence>
<comment type="caution">
    <text evidence="1">The sequence shown here is derived from an EMBL/GenBank/DDBJ whole genome shotgun (WGS) entry which is preliminary data.</text>
</comment>
<accession>A0ABD0PUB1</accession>
<feature type="non-terminal residue" evidence="1">
    <location>
        <position position="1"/>
    </location>
</feature>
<gene>
    <name evidence="1" type="ORF">M9458_026265</name>
</gene>